<dbReference type="AlphaFoldDB" id="A0A9D4M6H5"/>
<protein>
    <recommendedName>
        <fullName evidence="3">Vitellogenin receptor</fullName>
    </recommendedName>
</protein>
<evidence type="ECO:0008006" key="3">
    <source>
        <dbReference type="Google" id="ProtNLM"/>
    </source>
</evidence>
<sequence length="106" mass="11887">MYLEYSIDFFGTAYNSITDVKFDNYVVAVDSYQKQIYQLDLTSGDVSAIPLSQSYKGVALDIHKVTGRLYWTDNSMGVIVTSNIDGSDETIFRKLPNGNQKIVCIV</sequence>
<organism evidence="1 2">
    <name type="scientific">Dreissena polymorpha</name>
    <name type="common">Zebra mussel</name>
    <name type="synonym">Mytilus polymorpha</name>
    <dbReference type="NCBI Taxonomy" id="45954"/>
    <lineage>
        <taxon>Eukaryota</taxon>
        <taxon>Metazoa</taxon>
        <taxon>Spiralia</taxon>
        <taxon>Lophotrochozoa</taxon>
        <taxon>Mollusca</taxon>
        <taxon>Bivalvia</taxon>
        <taxon>Autobranchia</taxon>
        <taxon>Heteroconchia</taxon>
        <taxon>Euheterodonta</taxon>
        <taxon>Imparidentia</taxon>
        <taxon>Neoheterodontei</taxon>
        <taxon>Myida</taxon>
        <taxon>Dreissenoidea</taxon>
        <taxon>Dreissenidae</taxon>
        <taxon>Dreissena</taxon>
    </lineage>
</organism>
<dbReference type="Proteomes" id="UP000828390">
    <property type="component" value="Unassembled WGS sequence"/>
</dbReference>
<reference evidence="1" key="2">
    <citation type="submission" date="2020-11" db="EMBL/GenBank/DDBJ databases">
        <authorList>
            <person name="McCartney M.A."/>
            <person name="Auch B."/>
            <person name="Kono T."/>
            <person name="Mallez S."/>
            <person name="Becker A."/>
            <person name="Gohl D.M."/>
            <person name="Silverstein K.A.T."/>
            <person name="Koren S."/>
            <person name="Bechman K.B."/>
            <person name="Herman A."/>
            <person name="Abrahante J.E."/>
            <person name="Garbe J."/>
        </authorList>
    </citation>
    <scope>NUCLEOTIDE SEQUENCE</scope>
    <source>
        <strain evidence="1">Duluth1</strain>
        <tissue evidence="1">Whole animal</tissue>
    </source>
</reference>
<accession>A0A9D4M6H5</accession>
<dbReference type="SUPFAM" id="SSF63825">
    <property type="entry name" value="YWTD domain"/>
    <property type="match status" value="1"/>
</dbReference>
<evidence type="ECO:0000313" key="1">
    <source>
        <dbReference type="EMBL" id="KAH3870633.1"/>
    </source>
</evidence>
<dbReference type="InterPro" id="IPR011042">
    <property type="entry name" value="6-blade_b-propeller_TolB-like"/>
</dbReference>
<reference evidence="1" key="1">
    <citation type="journal article" date="2019" name="bioRxiv">
        <title>The Genome of the Zebra Mussel, Dreissena polymorpha: A Resource for Invasive Species Research.</title>
        <authorList>
            <person name="McCartney M.A."/>
            <person name="Auch B."/>
            <person name="Kono T."/>
            <person name="Mallez S."/>
            <person name="Zhang Y."/>
            <person name="Obille A."/>
            <person name="Becker A."/>
            <person name="Abrahante J.E."/>
            <person name="Garbe J."/>
            <person name="Badalamenti J.P."/>
            <person name="Herman A."/>
            <person name="Mangelson H."/>
            <person name="Liachko I."/>
            <person name="Sullivan S."/>
            <person name="Sone E.D."/>
            <person name="Koren S."/>
            <person name="Silverstein K.A.T."/>
            <person name="Beckman K.B."/>
            <person name="Gohl D.M."/>
        </authorList>
    </citation>
    <scope>NUCLEOTIDE SEQUENCE</scope>
    <source>
        <strain evidence="1">Duluth1</strain>
        <tissue evidence="1">Whole animal</tissue>
    </source>
</reference>
<proteinExistence type="predicted"/>
<gene>
    <name evidence="1" type="ORF">DPMN_033821</name>
</gene>
<comment type="caution">
    <text evidence="1">The sequence shown here is derived from an EMBL/GenBank/DDBJ whole genome shotgun (WGS) entry which is preliminary data.</text>
</comment>
<dbReference type="EMBL" id="JAIWYP010000002">
    <property type="protein sequence ID" value="KAH3870633.1"/>
    <property type="molecule type" value="Genomic_DNA"/>
</dbReference>
<keyword evidence="2" id="KW-1185">Reference proteome</keyword>
<evidence type="ECO:0000313" key="2">
    <source>
        <dbReference type="Proteomes" id="UP000828390"/>
    </source>
</evidence>
<name>A0A9D4M6H5_DREPO</name>
<dbReference type="Gene3D" id="2.120.10.30">
    <property type="entry name" value="TolB, C-terminal domain"/>
    <property type="match status" value="1"/>
</dbReference>